<evidence type="ECO:0000256" key="3">
    <source>
        <dbReference type="ARBA" id="ARBA00022989"/>
    </source>
</evidence>
<dbReference type="AlphaFoldDB" id="A0A0J9X767"/>
<dbReference type="PANTHER" id="PTHR37451:SF1">
    <property type="entry name" value="MARVEL DOMAIN-CONTAINING PROTEIN"/>
    <property type="match status" value="1"/>
</dbReference>
<evidence type="ECO:0000256" key="4">
    <source>
        <dbReference type="ARBA" id="ARBA00023136"/>
    </source>
</evidence>
<evidence type="ECO:0000256" key="5">
    <source>
        <dbReference type="SAM" id="Phobius"/>
    </source>
</evidence>
<comment type="caution">
    <text evidence="7">The sequence shown here is derived from an EMBL/GenBank/DDBJ whole genome shotgun (WGS) entry which is preliminary data.</text>
</comment>
<feature type="transmembrane region" description="Helical" evidence="5">
    <location>
        <begin position="81"/>
        <end position="106"/>
    </location>
</feature>
<evidence type="ECO:0000313" key="8">
    <source>
        <dbReference type="Proteomes" id="UP000242525"/>
    </source>
</evidence>
<name>A0A0J9X767_GEOCN</name>
<comment type="subcellular location">
    <subcellularLocation>
        <location evidence="1">Membrane</location>
        <topology evidence="1">Multi-pass membrane protein</topology>
    </subcellularLocation>
</comment>
<evidence type="ECO:0000259" key="6">
    <source>
        <dbReference type="Pfam" id="PF01284"/>
    </source>
</evidence>
<feature type="transmembrane region" description="Helical" evidence="5">
    <location>
        <begin position="9"/>
        <end position="28"/>
    </location>
</feature>
<dbReference type="InterPro" id="IPR008253">
    <property type="entry name" value="Marvel"/>
</dbReference>
<evidence type="ECO:0000256" key="2">
    <source>
        <dbReference type="ARBA" id="ARBA00022692"/>
    </source>
</evidence>
<evidence type="ECO:0000313" key="7">
    <source>
        <dbReference type="EMBL" id="CDO53066.1"/>
    </source>
</evidence>
<keyword evidence="3 5" id="KW-1133">Transmembrane helix</keyword>
<organism evidence="7 8">
    <name type="scientific">Geotrichum candidum</name>
    <name type="common">Oospora lactis</name>
    <name type="synonym">Dipodascus geotrichum</name>
    <dbReference type="NCBI Taxonomy" id="1173061"/>
    <lineage>
        <taxon>Eukaryota</taxon>
        <taxon>Fungi</taxon>
        <taxon>Dikarya</taxon>
        <taxon>Ascomycota</taxon>
        <taxon>Saccharomycotina</taxon>
        <taxon>Dipodascomycetes</taxon>
        <taxon>Dipodascales</taxon>
        <taxon>Dipodascaceae</taxon>
        <taxon>Geotrichum</taxon>
    </lineage>
</organism>
<dbReference type="GO" id="GO:0016020">
    <property type="term" value="C:membrane"/>
    <property type="evidence" value="ECO:0007669"/>
    <property type="project" value="UniProtKB-SubCell"/>
</dbReference>
<gene>
    <name evidence="7" type="ORF">BN980_GECA04s03772g</name>
</gene>
<keyword evidence="8" id="KW-1185">Reference proteome</keyword>
<keyword evidence="4 5" id="KW-0472">Membrane</keyword>
<proteinExistence type="predicted"/>
<dbReference type="OrthoDB" id="2117453at2759"/>
<accession>A0A0J9X767</accession>
<dbReference type="EMBL" id="CCBN010000004">
    <property type="protein sequence ID" value="CDO53066.1"/>
    <property type="molecule type" value="Genomic_DNA"/>
</dbReference>
<reference evidence="7" key="1">
    <citation type="submission" date="2014-03" db="EMBL/GenBank/DDBJ databases">
        <authorList>
            <person name="Casaregola S."/>
        </authorList>
    </citation>
    <scope>NUCLEOTIDE SEQUENCE [LARGE SCALE GENOMIC DNA]</scope>
    <source>
        <strain evidence="7">CLIB 918</strain>
    </source>
</reference>
<dbReference type="Proteomes" id="UP000242525">
    <property type="component" value="Unassembled WGS sequence"/>
</dbReference>
<feature type="domain" description="MARVEL" evidence="6">
    <location>
        <begin position="10"/>
        <end position="144"/>
    </location>
</feature>
<keyword evidence="2 5" id="KW-0812">Transmembrane</keyword>
<feature type="transmembrane region" description="Helical" evidence="5">
    <location>
        <begin position="48"/>
        <end position="74"/>
    </location>
</feature>
<sequence>MKNIQSSSVLILRIVQVLNTILVLGLSANTVHGTRSATRYFSSYYYTYSYYNGTDAFTIFLAVWSLLVLAYLLLAPMFLSAIAIPIVSLVIELITVIFWFSDWIALAALWGPFSCGGVNFCGTGKASAAFAAVNWVLFLATFILIVIKSVPFIKSGVFSTKERFAIGGILPTVVAAPTAADIEQQQAAGVDLDTNLSNKEVFSPQNTLDVSPNTGYETQQMNDVNAQPTVNATPVVNVPPAGTNL</sequence>
<protein>
    <recommendedName>
        <fullName evidence="6">MARVEL domain-containing protein</fullName>
    </recommendedName>
</protein>
<dbReference type="Pfam" id="PF01284">
    <property type="entry name" value="MARVEL"/>
    <property type="match status" value="1"/>
</dbReference>
<evidence type="ECO:0000256" key="1">
    <source>
        <dbReference type="ARBA" id="ARBA00004141"/>
    </source>
</evidence>
<dbReference type="PANTHER" id="PTHR37451">
    <property type="entry name" value="MARVEL DOMAIN"/>
    <property type="match status" value="1"/>
</dbReference>
<feature type="transmembrane region" description="Helical" evidence="5">
    <location>
        <begin position="126"/>
        <end position="147"/>
    </location>
</feature>
<dbReference type="STRING" id="1173061.A0A0J9X767"/>